<dbReference type="GO" id="GO:0003677">
    <property type="term" value="F:DNA binding"/>
    <property type="evidence" value="ECO:0007669"/>
    <property type="project" value="Ensembl"/>
</dbReference>
<feature type="compositionally biased region" description="Basic and acidic residues" evidence="6">
    <location>
        <begin position="47"/>
        <end position="64"/>
    </location>
</feature>
<protein>
    <submittedName>
        <fullName evidence="7">TATA-box binding protein associated factor 10</fullName>
    </submittedName>
</protein>
<dbReference type="GeneTree" id="ENSGT00390000009368"/>
<dbReference type="GO" id="GO:0060261">
    <property type="term" value="P:positive regulation of transcription initiation by RNA polymerase II"/>
    <property type="evidence" value="ECO:0007669"/>
    <property type="project" value="Ensembl"/>
</dbReference>
<evidence type="ECO:0000256" key="4">
    <source>
        <dbReference type="ARBA" id="ARBA00023242"/>
    </source>
</evidence>
<keyword evidence="2" id="KW-0805">Transcription regulation</keyword>
<dbReference type="PANTHER" id="PTHR21242:SF0">
    <property type="entry name" value="TRANSCRIPTION INITIATION FACTOR TFIID SUBUNIT 10"/>
    <property type="match status" value="1"/>
</dbReference>
<dbReference type="PRINTS" id="PR01443">
    <property type="entry name" value="TFIID30KDSUB"/>
</dbReference>
<dbReference type="GO" id="GO:0048471">
    <property type="term" value="C:perinuclear region of cytoplasm"/>
    <property type="evidence" value="ECO:0007669"/>
    <property type="project" value="Ensembl"/>
</dbReference>
<evidence type="ECO:0000256" key="5">
    <source>
        <dbReference type="ARBA" id="ARBA00025730"/>
    </source>
</evidence>
<dbReference type="GO" id="GO:0042789">
    <property type="term" value="P:mRNA transcription by RNA polymerase II"/>
    <property type="evidence" value="ECO:0007669"/>
    <property type="project" value="Ensembl"/>
</dbReference>
<evidence type="ECO:0000256" key="6">
    <source>
        <dbReference type="SAM" id="MobiDB-lite"/>
    </source>
</evidence>
<accession>A0A8C0QYF0</accession>
<dbReference type="GO" id="GO:0036285">
    <property type="term" value="P:SAGA complex assembly"/>
    <property type="evidence" value="ECO:0007669"/>
    <property type="project" value="Ensembl"/>
</dbReference>
<dbReference type="GO" id="GO:0060173">
    <property type="term" value="P:limb development"/>
    <property type="evidence" value="ECO:0007669"/>
    <property type="project" value="Ensembl"/>
</dbReference>
<proteinExistence type="inferred from homology"/>
<reference evidence="7" key="1">
    <citation type="submission" date="2025-08" db="UniProtKB">
        <authorList>
            <consortium name="Ensembl"/>
        </authorList>
    </citation>
    <scope>IDENTIFICATION</scope>
</reference>
<dbReference type="GO" id="GO:0000082">
    <property type="term" value="P:G1/S transition of mitotic cell cycle"/>
    <property type="evidence" value="ECO:0007669"/>
    <property type="project" value="Ensembl"/>
</dbReference>
<dbReference type="GO" id="GO:0048371">
    <property type="term" value="P:lateral mesodermal cell differentiation"/>
    <property type="evidence" value="ECO:0007669"/>
    <property type="project" value="Ensembl"/>
</dbReference>
<dbReference type="GO" id="GO:0033276">
    <property type="term" value="C:transcription factor TFTC complex"/>
    <property type="evidence" value="ECO:0007669"/>
    <property type="project" value="Ensembl"/>
</dbReference>
<dbReference type="GO" id="GO:0001756">
    <property type="term" value="P:somitogenesis"/>
    <property type="evidence" value="ECO:0007669"/>
    <property type="project" value="Ensembl"/>
</dbReference>
<dbReference type="GO" id="GO:0000124">
    <property type="term" value="C:SAGA complex"/>
    <property type="evidence" value="ECO:0007669"/>
    <property type="project" value="Ensembl"/>
</dbReference>
<dbReference type="GO" id="GO:0016251">
    <property type="term" value="F:RNA polymerase II general transcription initiation factor activity"/>
    <property type="evidence" value="ECO:0007669"/>
    <property type="project" value="Ensembl"/>
</dbReference>
<dbReference type="GO" id="GO:0097550">
    <property type="term" value="C:transcription preinitiation complex"/>
    <property type="evidence" value="ECO:0007669"/>
    <property type="project" value="Ensembl"/>
</dbReference>
<dbReference type="CDD" id="cd07982">
    <property type="entry name" value="HFD_TAF10"/>
    <property type="match status" value="1"/>
</dbReference>
<dbReference type="GO" id="GO:0035264">
    <property type="term" value="P:multicellular organism growth"/>
    <property type="evidence" value="ECO:0007669"/>
    <property type="project" value="Ensembl"/>
</dbReference>
<evidence type="ECO:0000256" key="3">
    <source>
        <dbReference type="ARBA" id="ARBA00023163"/>
    </source>
</evidence>
<name>A0A8C0QYF0_CANLU</name>
<gene>
    <name evidence="7" type="primary">TAF10</name>
</gene>
<dbReference type="GO" id="GO:0001673">
    <property type="term" value="C:male germ cell nucleus"/>
    <property type="evidence" value="ECO:0007669"/>
    <property type="project" value="Ensembl"/>
</dbReference>
<feature type="compositionally biased region" description="Low complexity" evidence="6">
    <location>
        <begin position="65"/>
        <end position="80"/>
    </location>
</feature>
<dbReference type="Pfam" id="PF03540">
    <property type="entry name" value="TAF10"/>
    <property type="match status" value="1"/>
</dbReference>
<keyword evidence="8" id="KW-1185">Reference proteome</keyword>
<comment type="subcellular location">
    <subcellularLocation>
        <location evidence="1">Nucleus</location>
    </subcellularLocation>
</comment>
<dbReference type="GO" id="GO:0051123">
    <property type="term" value="P:RNA polymerase II preinitiation complex assembly"/>
    <property type="evidence" value="ECO:0007669"/>
    <property type="project" value="Ensembl"/>
</dbReference>
<dbReference type="AlphaFoldDB" id="A0A8C0QYF0"/>
<dbReference type="GO" id="GO:1905069">
    <property type="term" value="P:allantois development"/>
    <property type="evidence" value="ECO:0007669"/>
    <property type="project" value="Ensembl"/>
</dbReference>
<keyword evidence="4" id="KW-0539">Nucleus</keyword>
<sequence length="263" mass="28038">AAAAPARTPRRRRVPPPRPRARRPRSRPPQRCPPAPLRRTRPAPRGQRGDPGLELRQGARDPWRRGPGSRPSGAGRVRAGPGEGEGSAGGWARRRVRAGGFEADLSGAAHLPPPCLFAASPPAPVSAGGAAPPEGAMSNGVYVLPSAANGDVKPVVSSTPLVDFLMQLEDYTPTIPDAVTGYYLNRAGFEASDPRIIRLISLAAQKFISDIANDALQHCKMKGTASGSSRSKSKDRKYTLTMEDLTPALSEYGINVKKPHYFT</sequence>
<dbReference type="PANTHER" id="PTHR21242">
    <property type="entry name" value="TRANSCRIPTION INITIATION FACTOR TFIID SUBUNIT 10"/>
    <property type="match status" value="1"/>
</dbReference>
<dbReference type="InterPro" id="IPR003923">
    <property type="entry name" value="TAF10"/>
</dbReference>
<dbReference type="GO" id="GO:1990841">
    <property type="term" value="F:promoter-specific chromatin binding"/>
    <property type="evidence" value="ECO:0007669"/>
    <property type="project" value="Ensembl"/>
</dbReference>
<organism evidence="7 8">
    <name type="scientific">Canis lupus dingo</name>
    <name type="common">dingo</name>
    <dbReference type="NCBI Taxonomy" id="286419"/>
    <lineage>
        <taxon>Eukaryota</taxon>
        <taxon>Metazoa</taxon>
        <taxon>Chordata</taxon>
        <taxon>Craniata</taxon>
        <taxon>Vertebrata</taxon>
        <taxon>Euteleostomi</taxon>
        <taxon>Mammalia</taxon>
        <taxon>Eutheria</taxon>
        <taxon>Laurasiatheria</taxon>
        <taxon>Carnivora</taxon>
        <taxon>Caniformia</taxon>
        <taxon>Canidae</taxon>
        <taxon>Canis</taxon>
    </lineage>
</organism>
<evidence type="ECO:0000313" key="7">
    <source>
        <dbReference type="Ensembl" id="ENSCAFP00020012053.1"/>
    </source>
</evidence>
<evidence type="ECO:0000313" key="8">
    <source>
        <dbReference type="Proteomes" id="UP000694391"/>
    </source>
</evidence>
<evidence type="ECO:0000256" key="2">
    <source>
        <dbReference type="ARBA" id="ARBA00023015"/>
    </source>
</evidence>
<dbReference type="Ensembl" id="ENSCAFT00020013906.1">
    <property type="protein sequence ID" value="ENSCAFP00020012053.1"/>
    <property type="gene ID" value="ENSCAFG00020009695.1"/>
</dbReference>
<dbReference type="GO" id="GO:0070365">
    <property type="term" value="P:hepatocyte differentiation"/>
    <property type="evidence" value="ECO:0007669"/>
    <property type="project" value="Ensembl"/>
</dbReference>
<dbReference type="GO" id="GO:0004402">
    <property type="term" value="F:histone acetyltransferase activity"/>
    <property type="evidence" value="ECO:0007669"/>
    <property type="project" value="Ensembl"/>
</dbReference>
<dbReference type="GO" id="GO:0070063">
    <property type="term" value="F:RNA polymerase binding"/>
    <property type="evidence" value="ECO:0007669"/>
    <property type="project" value="Ensembl"/>
</dbReference>
<dbReference type="GO" id="GO:0001892">
    <property type="term" value="P:embryonic placenta development"/>
    <property type="evidence" value="ECO:0007669"/>
    <property type="project" value="Ensembl"/>
</dbReference>
<dbReference type="GO" id="GO:0042802">
    <property type="term" value="F:identical protein binding"/>
    <property type="evidence" value="ECO:0007669"/>
    <property type="project" value="Ensembl"/>
</dbReference>
<dbReference type="GO" id="GO:0005669">
    <property type="term" value="C:transcription factor TFIID complex"/>
    <property type="evidence" value="ECO:0007669"/>
    <property type="project" value="Ensembl"/>
</dbReference>
<dbReference type="GO" id="GO:0030331">
    <property type="term" value="F:nuclear estrogen receptor binding"/>
    <property type="evidence" value="ECO:0007669"/>
    <property type="project" value="Ensembl"/>
</dbReference>
<feature type="compositionally biased region" description="Basic residues" evidence="6">
    <location>
        <begin position="8"/>
        <end position="28"/>
    </location>
</feature>
<reference evidence="7" key="2">
    <citation type="submission" date="2025-09" db="UniProtKB">
        <authorList>
            <consortium name="Ensembl"/>
        </authorList>
    </citation>
    <scope>IDENTIFICATION</scope>
</reference>
<dbReference type="Proteomes" id="UP000694391">
    <property type="component" value="Unplaced"/>
</dbReference>
<evidence type="ECO:0000256" key="1">
    <source>
        <dbReference type="ARBA" id="ARBA00004123"/>
    </source>
</evidence>
<dbReference type="GO" id="GO:0006915">
    <property type="term" value="P:apoptotic process"/>
    <property type="evidence" value="ECO:0007669"/>
    <property type="project" value="Ensembl"/>
</dbReference>
<comment type="similarity">
    <text evidence="5">Belongs to the TAF10 family.</text>
</comment>
<feature type="region of interest" description="Disordered" evidence="6">
    <location>
        <begin position="1"/>
        <end position="91"/>
    </location>
</feature>
<keyword evidence="3" id="KW-0804">Transcription</keyword>